<keyword evidence="2" id="KW-0255">Endonuclease</keyword>
<geneLocation type="mitochondrion" evidence="2"/>
<evidence type="ECO:0000259" key="1">
    <source>
        <dbReference type="Pfam" id="PF03161"/>
    </source>
</evidence>
<dbReference type="InterPro" id="IPR052500">
    <property type="entry name" value="Chloro/Mito_RNA_Process"/>
</dbReference>
<dbReference type="PANTHER" id="PTHR47539:SF1">
    <property type="entry name" value="PENTATRICOPEPTIDE REPEAT-CONTAINING PROTEIN OTP51, CHLOROPLASTIC"/>
    <property type="match status" value="1"/>
</dbReference>
<dbReference type="SUPFAM" id="SSF55608">
    <property type="entry name" value="Homing endonucleases"/>
    <property type="match status" value="1"/>
</dbReference>
<protein>
    <submittedName>
        <fullName evidence="2">LAGLIDADG homing endonuclease</fullName>
    </submittedName>
</protein>
<reference evidence="2" key="1">
    <citation type="journal article" date="2019" name="Sci. Rep.">
        <title>Horizontally-acquired genetic elements in the mitochondrial genome of a centrohelid Marophrys sp. SRT127.</title>
        <authorList>
            <person name="Nishimura Y."/>
            <person name="Shiratori T."/>
            <person name="Ishida K."/>
            <person name="Hashimoto T."/>
            <person name="Ohkuma M."/>
            <person name="Inagaki Y."/>
        </authorList>
    </citation>
    <scope>NUCLEOTIDE SEQUENCE</scope>
    <source>
        <strain evidence="2">SRT127</strain>
    </source>
</reference>
<organism evidence="2">
    <name type="scientific">Marophrys sp. SRT127</name>
    <dbReference type="NCBI Taxonomy" id="2488311"/>
    <lineage>
        <taxon>Eukaryota</taxon>
        <taxon>Haptista</taxon>
        <taxon>Centroplasthelida</taxon>
        <taxon>Panacanthocystida</taxon>
        <taxon>Acanthocystida</taxon>
        <taxon>Marophrys</taxon>
    </lineage>
</organism>
<dbReference type="Gene3D" id="3.10.28.10">
    <property type="entry name" value="Homing endonucleases"/>
    <property type="match status" value="2"/>
</dbReference>
<evidence type="ECO:0000313" key="2">
    <source>
        <dbReference type="EMBL" id="BBH42947.1"/>
    </source>
</evidence>
<proteinExistence type="predicted"/>
<dbReference type="EMBL" id="AP019310">
    <property type="protein sequence ID" value="BBH42947.1"/>
    <property type="molecule type" value="Genomic_DNA"/>
</dbReference>
<feature type="domain" description="Homing endonuclease LAGLIDADG" evidence="1">
    <location>
        <begin position="49"/>
        <end position="227"/>
    </location>
</feature>
<dbReference type="GO" id="GO:0048564">
    <property type="term" value="P:photosystem I assembly"/>
    <property type="evidence" value="ECO:0007669"/>
    <property type="project" value="TreeGrafter"/>
</dbReference>
<dbReference type="AlphaFoldDB" id="A0A455REK7"/>
<name>A0A455REK7_9EUKA</name>
<keyword evidence="2" id="KW-0496">Mitochondrion</keyword>
<sequence>MRTSARVAWGETRTKKIMKTYEKKNLRGHALQKHKEKLQSIGFSQEQKDILIGTLLGDASMQAMKGNQMSNVKFEQKIEQTDYVNHLYEHFQDWVGTPPSIRYISGGNAADRQSIWFKTYRHSSLTFFKNIFYRTDVNGKQYKIVPKLIHRWLTPRALAYWYMDDGCGKRDRDGKVEAFTLNTQGFTLPEQNLLVSALSKNFKLHVTIQKDKGSHRIYIGKQSGASFVDIIRPYIRPTFLYKIS</sequence>
<dbReference type="InterPro" id="IPR004860">
    <property type="entry name" value="LAGLIDADG_dom"/>
</dbReference>
<dbReference type="PANTHER" id="PTHR47539">
    <property type="entry name" value="PENTATRICOPEPTIDE REPEAT-CONTAINING PROTEIN OTP51, CHLOROPLASTIC"/>
    <property type="match status" value="1"/>
</dbReference>
<accession>A0A455REK7</accession>
<dbReference type="GO" id="GO:0045292">
    <property type="term" value="P:mRNA cis splicing, via spliceosome"/>
    <property type="evidence" value="ECO:0007669"/>
    <property type="project" value="TreeGrafter"/>
</dbReference>
<dbReference type="Pfam" id="PF03161">
    <property type="entry name" value="LAGLIDADG_2"/>
    <property type="match status" value="1"/>
</dbReference>
<keyword evidence="2" id="KW-0378">Hydrolase</keyword>
<dbReference type="GO" id="GO:0000373">
    <property type="term" value="P:Group II intron splicing"/>
    <property type="evidence" value="ECO:0007669"/>
    <property type="project" value="TreeGrafter"/>
</dbReference>
<dbReference type="GO" id="GO:0004519">
    <property type="term" value="F:endonuclease activity"/>
    <property type="evidence" value="ECO:0007669"/>
    <property type="project" value="UniProtKB-KW"/>
</dbReference>
<keyword evidence="2" id="KW-0540">Nuclease</keyword>
<dbReference type="InterPro" id="IPR027434">
    <property type="entry name" value="Homing_endonucl"/>
</dbReference>